<gene>
    <name evidence="2" type="ORF">HYC85_028366</name>
</gene>
<reference evidence="3" key="1">
    <citation type="journal article" date="2020" name="Nat. Commun.">
        <title>Genome assembly of wild tea tree DASZ reveals pedigree and selection history of tea varieties.</title>
        <authorList>
            <person name="Zhang W."/>
            <person name="Zhang Y."/>
            <person name="Qiu H."/>
            <person name="Guo Y."/>
            <person name="Wan H."/>
            <person name="Zhang X."/>
            <person name="Scossa F."/>
            <person name="Alseekh S."/>
            <person name="Zhang Q."/>
            <person name="Wang P."/>
            <person name="Xu L."/>
            <person name="Schmidt M.H."/>
            <person name="Jia X."/>
            <person name="Li D."/>
            <person name="Zhu A."/>
            <person name="Guo F."/>
            <person name="Chen W."/>
            <person name="Ni D."/>
            <person name="Usadel B."/>
            <person name="Fernie A.R."/>
            <person name="Wen W."/>
        </authorList>
    </citation>
    <scope>NUCLEOTIDE SEQUENCE [LARGE SCALE GENOMIC DNA]</scope>
    <source>
        <strain evidence="3">cv. G240</strain>
    </source>
</reference>
<accession>A0A7J7FV31</accession>
<keyword evidence="3" id="KW-1185">Reference proteome</keyword>
<evidence type="ECO:0000313" key="2">
    <source>
        <dbReference type="EMBL" id="KAF5932195.1"/>
    </source>
</evidence>
<proteinExistence type="predicted"/>
<organism evidence="2 3">
    <name type="scientific">Camellia sinensis</name>
    <name type="common">Tea plant</name>
    <name type="synonym">Thea sinensis</name>
    <dbReference type="NCBI Taxonomy" id="4442"/>
    <lineage>
        <taxon>Eukaryota</taxon>
        <taxon>Viridiplantae</taxon>
        <taxon>Streptophyta</taxon>
        <taxon>Embryophyta</taxon>
        <taxon>Tracheophyta</taxon>
        <taxon>Spermatophyta</taxon>
        <taxon>Magnoliopsida</taxon>
        <taxon>eudicotyledons</taxon>
        <taxon>Gunneridae</taxon>
        <taxon>Pentapetalae</taxon>
        <taxon>asterids</taxon>
        <taxon>Ericales</taxon>
        <taxon>Theaceae</taxon>
        <taxon>Camellia</taxon>
    </lineage>
</organism>
<sequence length="71" mass="7872">MTFGHMAGETQATSADKDLQSYCHNTSPLMQPITVFITTTPPVGTEPSHLEQGKLRHRLSAEWDTSQETVK</sequence>
<dbReference type="AlphaFoldDB" id="A0A7J7FV31"/>
<reference evidence="2 3" key="2">
    <citation type="submission" date="2020-07" db="EMBL/GenBank/DDBJ databases">
        <title>Genome assembly of wild tea tree DASZ reveals pedigree and selection history of tea varieties.</title>
        <authorList>
            <person name="Zhang W."/>
        </authorList>
    </citation>
    <scope>NUCLEOTIDE SEQUENCE [LARGE SCALE GENOMIC DNA]</scope>
    <source>
        <strain evidence="3">cv. G240</strain>
        <tissue evidence="2">Leaf</tissue>
    </source>
</reference>
<evidence type="ECO:0000313" key="3">
    <source>
        <dbReference type="Proteomes" id="UP000593564"/>
    </source>
</evidence>
<comment type="caution">
    <text evidence="2">The sequence shown here is derived from an EMBL/GenBank/DDBJ whole genome shotgun (WGS) entry which is preliminary data.</text>
</comment>
<feature type="region of interest" description="Disordered" evidence="1">
    <location>
        <begin position="40"/>
        <end position="71"/>
    </location>
</feature>
<protein>
    <submittedName>
        <fullName evidence="2">Uncharacterized protein</fullName>
    </submittedName>
</protein>
<dbReference type="Proteomes" id="UP000593564">
    <property type="component" value="Unassembled WGS sequence"/>
</dbReference>
<evidence type="ECO:0000256" key="1">
    <source>
        <dbReference type="SAM" id="MobiDB-lite"/>
    </source>
</evidence>
<dbReference type="EMBL" id="JACBKZ010000014">
    <property type="protein sequence ID" value="KAF5932195.1"/>
    <property type="molecule type" value="Genomic_DNA"/>
</dbReference>
<name>A0A7J7FV31_CAMSI</name>